<feature type="transmembrane region" description="Helical" evidence="1">
    <location>
        <begin position="76"/>
        <end position="95"/>
    </location>
</feature>
<evidence type="ECO:0008006" key="4">
    <source>
        <dbReference type="Google" id="ProtNLM"/>
    </source>
</evidence>
<feature type="transmembrane region" description="Helical" evidence="1">
    <location>
        <begin position="154"/>
        <end position="174"/>
    </location>
</feature>
<organism evidence="2 3">
    <name type="scientific">Nocardioides pinisoli</name>
    <dbReference type="NCBI Taxonomy" id="2950279"/>
    <lineage>
        <taxon>Bacteria</taxon>
        <taxon>Bacillati</taxon>
        <taxon>Actinomycetota</taxon>
        <taxon>Actinomycetes</taxon>
        <taxon>Propionibacteriales</taxon>
        <taxon>Nocardioidaceae</taxon>
        <taxon>Nocardioides</taxon>
    </lineage>
</organism>
<sequence length="229" mass="23671">MPELLVTAVALGVAGIDPAGLLLALGALAAGGRERTVLIFTAIVVAGTALLGTALSLTLGQRLQDFDWASALPPDWLGATIEALLAVALLGWAALRIRRPEVRPPRPAKKGRTGTALLGGGVLFALSAPLDPTFVGLVVIAGRGEPVPAVVAAHATWIVVSQLPLVALAVAITLRRHDRAVTWLRDLMPRARPFLAHLGTAALAVAGAVMALDAAWWIVTGSFLLPDPT</sequence>
<feature type="transmembrane region" description="Helical" evidence="1">
    <location>
        <begin position="194"/>
        <end position="219"/>
    </location>
</feature>
<protein>
    <recommendedName>
        <fullName evidence="4">GAP family protein</fullName>
    </recommendedName>
</protein>
<feature type="transmembrane region" description="Helical" evidence="1">
    <location>
        <begin position="6"/>
        <end position="30"/>
    </location>
</feature>
<dbReference type="RefSeq" id="WP_254180956.1">
    <property type="nucleotide sequence ID" value="NZ_JANARS010000003.1"/>
</dbReference>
<evidence type="ECO:0000313" key="3">
    <source>
        <dbReference type="Proteomes" id="UP001204524"/>
    </source>
</evidence>
<feature type="transmembrane region" description="Helical" evidence="1">
    <location>
        <begin position="37"/>
        <end position="56"/>
    </location>
</feature>
<dbReference type="EMBL" id="JANARS010000003">
    <property type="protein sequence ID" value="MCP3421739.1"/>
    <property type="molecule type" value="Genomic_DNA"/>
</dbReference>
<accession>A0ABT1KWJ4</accession>
<feature type="transmembrane region" description="Helical" evidence="1">
    <location>
        <begin position="116"/>
        <end position="142"/>
    </location>
</feature>
<proteinExistence type="predicted"/>
<evidence type="ECO:0000313" key="2">
    <source>
        <dbReference type="EMBL" id="MCP3421739.1"/>
    </source>
</evidence>
<gene>
    <name evidence="2" type="ORF">NCI01_08040</name>
</gene>
<reference evidence="2 3" key="1">
    <citation type="submission" date="2022-06" db="EMBL/GenBank/DDBJ databases">
        <authorList>
            <person name="So Y."/>
        </authorList>
    </citation>
    <scope>NUCLEOTIDE SEQUENCE [LARGE SCALE GENOMIC DNA]</scope>
    <source>
        <strain evidence="2 3">STR3</strain>
    </source>
</reference>
<keyword evidence="1" id="KW-1133">Transmembrane helix</keyword>
<evidence type="ECO:0000256" key="1">
    <source>
        <dbReference type="SAM" id="Phobius"/>
    </source>
</evidence>
<keyword evidence="1" id="KW-0812">Transmembrane</keyword>
<keyword evidence="3" id="KW-1185">Reference proteome</keyword>
<name>A0ABT1KWJ4_9ACTN</name>
<dbReference type="Proteomes" id="UP001204524">
    <property type="component" value="Unassembled WGS sequence"/>
</dbReference>
<comment type="caution">
    <text evidence="2">The sequence shown here is derived from an EMBL/GenBank/DDBJ whole genome shotgun (WGS) entry which is preliminary data.</text>
</comment>
<keyword evidence="1" id="KW-0472">Membrane</keyword>